<evidence type="ECO:0000256" key="2">
    <source>
        <dbReference type="ARBA" id="ARBA00022692"/>
    </source>
</evidence>
<keyword evidence="4 7" id="KW-0472">Membrane</keyword>
<comment type="subcellular location">
    <subcellularLocation>
        <location evidence="1">Membrane</location>
        <topology evidence="1">Multi-pass membrane protein</topology>
    </subcellularLocation>
</comment>
<dbReference type="Pfam" id="PF04547">
    <property type="entry name" value="Anoctamin"/>
    <property type="match status" value="1"/>
</dbReference>
<evidence type="ECO:0000313" key="9">
    <source>
        <dbReference type="EMBL" id="CAD8341461.1"/>
    </source>
</evidence>
<dbReference type="AlphaFoldDB" id="A0A7R9ZRJ6"/>
<feature type="transmembrane region" description="Helical" evidence="7">
    <location>
        <begin position="12"/>
        <end position="34"/>
    </location>
</feature>
<dbReference type="PANTHER" id="PTHR12308">
    <property type="entry name" value="ANOCTAMIN"/>
    <property type="match status" value="1"/>
</dbReference>
<sequence length="484" mass="54962">MTRDMMLDGTIWLLMGALPVALGLCIPILNLILMNVSVMLNNFENYRTESEYRAALIIKVFTFRFVSQFGTVYYYAYLSIGSDESIRNGIVRMGTSLLIYTTVSHWFQILLQVYFFMLVRQIRRFLYNRMLRRALRQIECAEDASEDLETEEAKKRREIELINKRILLDQAQDDIWFEVMNPPHTSFPEYMTAVVQFSFVACFSVVMPLIPFFCLVNCLLSMRFDAYKICKVRRRPLAQQTGGMGVWEHLLHIVAVIAILTNCWLMGFTNSNFAWLAKQIGPAGLFGVVVAWEHVMLLIKYVMQTTISAFPKSVRDDMRREQHRAERERNYTLMARNRKRRPKIRKTGSQLWLPGGSGTFEEGSYGQNSHGNGHSDGRVYANGSGSGNMHVNARGNIHVTNADRIYDHDRTLNRNIQGQGHSTSAAVAAPAAPVVVEESGSNNRNSHSVHRSGLNNQGGAFPRSEGLLQTIHSSEEDASGLYHA</sequence>
<feature type="region of interest" description="Disordered" evidence="6">
    <location>
        <begin position="437"/>
        <end position="463"/>
    </location>
</feature>
<dbReference type="GO" id="GO:0016020">
    <property type="term" value="C:membrane"/>
    <property type="evidence" value="ECO:0007669"/>
    <property type="project" value="UniProtKB-SubCell"/>
</dbReference>
<name>A0A7R9ZRJ6_9STRA</name>
<feature type="domain" description="Anoctamin transmembrane" evidence="8">
    <location>
        <begin position="19"/>
        <end position="321"/>
    </location>
</feature>
<proteinExistence type="predicted"/>
<evidence type="ECO:0000256" key="1">
    <source>
        <dbReference type="ARBA" id="ARBA00004141"/>
    </source>
</evidence>
<feature type="transmembrane region" description="Helical" evidence="7">
    <location>
        <begin position="280"/>
        <end position="303"/>
    </location>
</feature>
<feature type="compositionally biased region" description="Low complexity" evidence="6">
    <location>
        <begin position="437"/>
        <end position="446"/>
    </location>
</feature>
<keyword evidence="2 7" id="KW-0812">Transmembrane</keyword>
<dbReference type="PANTHER" id="PTHR12308:SF73">
    <property type="entry name" value="ANOCTAMIN"/>
    <property type="match status" value="1"/>
</dbReference>
<keyword evidence="3 7" id="KW-1133">Transmembrane helix</keyword>
<accession>A0A7R9ZRJ6</accession>
<dbReference type="InterPro" id="IPR049452">
    <property type="entry name" value="Anoctamin_TM"/>
</dbReference>
<feature type="transmembrane region" description="Helical" evidence="7">
    <location>
        <begin position="241"/>
        <end position="260"/>
    </location>
</feature>
<gene>
    <name evidence="9" type="ORF">CAUS1442_LOCUS13596</name>
</gene>
<evidence type="ECO:0000256" key="3">
    <source>
        <dbReference type="ARBA" id="ARBA00022989"/>
    </source>
</evidence>
<protein>
    <recommendedName>
        <fullName evidence="8">Anoctamin transmembrane domain-containing protein</fullName>
    </recommendedName>
</protein>
<dbReference type="GO" id="GO:0005254">
    <property type="term" value="F:chloride channel activity"/>
    <property type="evidence" value="ECO:0007669"/>
    <property type="project" value="TreeGrafter"/>
</dbReference>
<feature type="transmembrane region" description="Helical" evidence="7">
    <location>
        <begin position="54"/>
        <end position="76"/>
    </location>
</feature>
<dbReference type="EMBL" id="HBEF01021964">
    <property type="protein sequence ID" value="CAD8341461.1"/>
    <property type="molecule type" value="Transcribed_RNA"/>
</dbReference>
<organism evidence="9">
    <name type="scientific">Craspedostauros australis</name>
    <dbReference type="NCBI Taxonomy" id="1486917"/>
    <lineage>
        <taxon>Eukaryota</taxon>
        <taxon>Sar</taxon>
        <taxon>Stramenopiles</taxon>
        <taxon>Ochrophyta</taxon>
        <taxon>Bacillariophyta</taxon>
        <taxon>Bacillariophyceae</taxon>
        <taxon>Bacillariophycidae</taxon>
        <taxon>Naviculales</taxon>
        <taxon>Naviculaceae</taxon>
        <taxon>Craspedostauros</taxon>
    </lineage>
</organism>
<dbReference type="InterPro" id="IPR007632">
    <property type="entry name" value="Anoctamin"/>
</dbReference>
<evidence type="ECO:0000256" key="6">
    <source>
        <dbReference type="SAM" id="MobiDB-lite"/>
    </source>
</evidence>
<evidence type="ECO:0000256" key="4">
    <source>
        <dbReference type="ARBA" id="ARBA00023136"/>
    </source>
</evidence>
<feature type="transmembrane region" description="Helical" evidence="7">
    <location>
        <begin position="97"/>
        <end position="119"/>
    </location>
</feature>
<keyword evidence="5" id="KW-0175">Coiled coil</keyword>
<feature type="transmembrane region" description="Helical" evidence="7">
    <location>
        <begin position="197"/>
        <end position="220"/>
    </location>
</feature>
<reference evidence="9" key="1">
    <citation type="submission" date="2021-01" db="EMBL/GenBank/DDBJ databases">
        <authorList>
            <person name="Corre E."/>
            <person name="Pelletier E."/>
            <person name="Niang G."/>
            <person name="Scheremetjew M."/>
            <person name="Finn R."/>
            <person name="Kale V."/>
            <person name="Holt S."/>
            <person name="Cochrane G."/>
            <person name="Meng A."/>
            <person name="Brown T."/>
            <person name="Cohen L."/>
        </authorList>
    </citation>
    <scope>NUCLEOTIDE SEQUENCE</scope>
    <source>
        <strain evidence="9">CCMP3328</strain>
    </source>
</reference>
<evidence type="ECO:0000256" key="7">
    <source>
        <dbReference type="SAM" id="Phobius"/>
    </source>
</evidence>
<evidence type="ECO:0000259" key="8">
    <source>
        <dbReference type="Pfam" id="PF04547"/>
    </source>
</evidence>
<feature type="coiled-coil region" evidence="5">
    <location>
        <begin position="131"/>
        <end position="165"/>
    </location>
</feature>
<evidence type="ECO:0000256" key="5">
    <source>
        <dbReference type="SAM" id="Coils"/>
    </source>
</evidence>